<dbReference type="FunFam" id="1.10.1410.10:FF:000003">
    <property type="entry name" value="non-canonical poly(A) RNA polymerase PAPD7"/>
    <property type="match status" value="1"/>
</dbReference>
<dbReference type="GO" id="GO:0043634">
    <property type="term" value="P:polyadenylation-dependent ncRNA catabolic process"/>
    <property type="evidence" value="ECO:0007669"/>
    <property type="project" value="TreeGrafter"/>
</dbReference>
<evidence type="ECO:0000256" key="2">
    <source>
        <dbReference type="ARBA" id="ARBA00012388"/>
    </source>
</evidence>
<dbReference type="GO" id="GO:0031499">
    <property type="term" value="C:TRAMP complex"/>
    <property type="evidence" value="ECO:0007669"/>
    <property type="project" value="TreeGrafter"/>
</dbReference>
<reference evidence="8 9" key="1">
    <citation type="submission" date="2019-06" db="EMBL/GenBank/DDBJ databases">
        <title>Draft genome sequence of the filamentous fungus Phialemoniopsis curvata isolated from diesel fuel.</title>
        <authorList>
            <person name="Varaljay V.A."/>
            <person name="Lyon W.J."/>
            <person name="Crouch A.L."/>
            <person name="Drake C.E."/>
            <person name="Hollomon J.M."/>
            <person name="Nadeau L.J."/>
            <person name="Nunn H.S."/>
            <person name="Stevenson B.S."/>
            <person name="Bojanowski C.L."/>
            <person name="Crookes-Goodson W.J."/>
        </authorList>
    </citation>
    <scope>NUCLEOTIDE SEQUENCE [LARGE SCALE GENOMIC DNA]</scope>
    <source>
        <strain evidence="8 9">D216</strain>
    </source>
</reference>
<comment type="similarity">
    <text evidence="1">Belongs to the DNA polymerase type-B-like family.</text>
</comment>
<feature type="domain" description="PAP-associated" evidence="6">
    <location>
        <begin position="592"/>
        <end position="649"/>
    </location>
</feature>
<comment type="caution">
    <text evidence="8">The sequence shown here is derived from an EMBL/GenBank/DDBJ whole genome shotgun (WGS) entry which is preliminary data.</text>
</comment>
<feature type="region of interest" description="Disordered" evidence="5">
    <location>
        <begin position="1"/>
        <end position="341"/>
    </location>
</feature>
<dbReference type="InterPro" id="IPR043519">
    <property type="entry name" value="NT_sf"/>
</dbReference>
<evidence type="ECO:0000259" key="6">
    <source>
        <dbReference type="Pfam" id="PF03828"/>
    </source>
</evidence>
<dbReference type="Proteomes" id="UP000319257">
    <property type="component" value="Unassembled WGS sequence"/>
</dbReference>
<protein>
    <recommendedName>
        <fullName evidence="2">polynucleotide adenylyltransferase</fullName>
        <ecNumber evidence="2">2.7.7.19</ecNumber>
    </recommendedName>
</protein>
<dbReference type="GO" id="GO:0010605">
    <property type="term" value="P:negative regulation of macromolecule metabolic process"/>
    <property type="evidence" value="ECO:0007669"/>
    <property type="project" value="UniProtKB-ARBA"/>
</dbReference>
<keyword evidence="4" id="KW-0460">Magnesium</keyword>
<feature type="compositionally biased region" description="Polar residues" evidence="5">
    <location>
        <begin position="157"/>
        <end position="166"/>
    </location>
</feature>
<feature type="compositionally biased region" description="Acidic residues" evidence="5">
    <location>
        <begin position="181"/>
        <end position="198"/>
    </location>
</feature>
<dbReference type="SUPFAM" id="SSF81301">
    <property type="entry name" value="Nucleotidyltransferase"/>
    <property type="match status" value="1"/>
</dbReference>
<dbReference type="OrthoDB" id="273917at2759"/>
<proteinExistence type="inferred from homology"/>
<dbReference type="CDD" id="cd05402">
    <property type="entry name" value="NT_PAP_TUTase"/>
    <property type="match status" value="1"/>
</dbReference>
<evidence type="ECO:0000256" key="1">
    <source>
        <dbReference type="ARBA" id="ARBA00008593"/>
    </source>
</evidence>
<sequence length="792" mass="88759">MSYDSYQPGPPGTTAYSLPRRNDSWNRERDRDADRGRDRNRGRDSWRPDAPSGGGGGRPPPPPPYNGYGNERDSYRPPLPPPPPPSFGHDNFRPPQSDFHFRVDRPAGIADAPASYRPGPGRSGPRHNHPNNRRDGHAPRRGGPYPRFMASNRPILSGTNKATTQDFVKDEAGVTYIPIDELSDSDEADMDISDDEQDDRGSGGEPSQKRQRLAADTPTSADEAPKWSNPDPYFVLPPTDVQQRKKDVVQLIRKARVQPTKPDAAALGDVEPEEFISFDLDDSGDDEQVNASSKSFPPGAPTAPRGANKLNHENNQNKAAAPSAHLPPTDHLNPSRKRTHNDQLKLELPSHAKLKKVTKMPVGGIISAEWRVVRGQDPCPWFKDHSGTPLLSSREVVDFYEHVKPRDYEQRLRSDLVDKLNRLVRHRFHDAKIYPFGSFMSGLYLPTGDMDLVLCSDAFLKGGRAKYDAKRELFRFRDFLFNNRLASEGEVEVISKARVPIVKYIDKATGLKVDISFENTTGVKAIQTFLDWKEQYPAMPILVTLIKQFLTMRALNEPVNGGIGGFSIICLVVSMFQLMPQVQSRDMIPEHHLGDMLMHFFDLYGKKFNYVTTAIRLNPPGYVPKSMVNSFIYKNPDRLSIIDPNNPANDISGGSSNIAAISRVFSEAYDMLQEQMALAAKHPDRPGTSLLKVVLEGNYESFRLQRDYLRRISTTWKTISAMVAMADLFPRALYGAELQGVQPCGFATGSKLTTGNDLAQRRLFFSLRAELDAWLWRGVTQEGQSLCYEDWA</sequence>
<dbReference type="GeneID" id="41970058"/>
<dbReference type="Gene3D" id="1.10.1410.10">
    <property type="match status" value="1"/>
</dbReference>
<keyword evidence="3" id="KW-0479">Metal-binding</keyword>
<dbReference type="GO" id="GO:0031123">
    <property type="term" value="P:RNA 3'-end processing"/>
    <property type="evidence" value="ECO:0007669"/>
    <property type="project" value="TreeGrafter"/>
</dbReference>
<evidence type="ECO:0000256" key="4">
    <source>
        <dbReference type="ARBA" id="ARBA00022842"/>
    </source>
</evidence>
<dbReference type="RefSeq" id="XP_031000465.1">
    <property type="nucleotide sequence ID" value="XM_031136820.1"/>
</dbReference>
<dbReference type="GO" id="GO:0003729">
    <property type="term" value="F:mRNA binding"/>
    <property type="evidence" value="ECO:0007669"/>
    <property type="project" value="TreeGrafter"/>
</dbReference>
<organism evidence="8 9">
    <name type="scientific">Thyridium curvatum</name>
    <dbReference type="NCBI Taxonomy" id="1093900"/>
    <lineage>
        <taxon>Eukaryota</taxon>
        <taxon>Fungi</taxon>
        <taxon>Dikarya</taxon>
        <taxon>Ascomycota</taxon>
        <taxon>Pezizomycotina</taxon>
        <taxon>Sordariomycetes</taxon>
        <taxon>Sordariomycetidae</taxon>
        <taxon>Thyridiales</taxon>
        <taxon>Thyridiaceae</taxon>
        <taxon>Thyridium</taxon>
    </lineage>
</organism>
<dbReference type="PANTHER" id="PTHR23092:SF15">
    <property type="entry name" value="INACTIVE NON-CANONICAL POLY(A) RNA POLYMERASE PROTEIN TRF4-2-RELATED"/>
    <property type="match status" value="1"/>
</dbReference>
<feature type="compositionally biased region" description="Basic and acidic residues" evidence="5">
    <location>
        <begin position="20"/>
        <end position="47"/>
    </location>
</feature>
<evidence type="ECO:0000256" key="3">
    <source>
        <dbReference type="ARBA" id="ARBA00022723"/>
    </source>
</evidence>
<dbReference type="AlphaFoldDB" id="A0A507BIZ5"/>
<keyword evidence="9" id="KW-1185">Reference proteome</keyword>
<dbReference type="GO" id="GO:0005730">
    <property type="term" value="C:nucleolus"/>
    <property type="evidence" value="ECO:0007669"/>
    <property type="project" value="TreeGrafter"/>
</dbReference>
<dbReference type="GO" id="GO:0046872">
    <property type="term" value="F:metal ion binding"/>
    <property type="evidence" value="ECO:0007669"/>
    <property type="project" value="UniProtKB-KW"/>
</dbReference>
<dbReference type="PANTHER" id="PTHR23092">
    <property type="entry name" value="POLY(A) RNA POLYMERASE"/>
    <property type="match status" value="1"/>
</dbReference>
<dbReference type="Gene3D" id="3.30.460.10">
    <property type="entry name" value="Beta Polymerase, domain 2"/>
    <property type="match status" value="1"/>
</dbReference>
<name>A0A507BIZ5_9PEZI</name>
<evidence type="ECO:0000259" key="7">
    <source>
        <dbReference type="Pfam" id="PF22600"/>
    </source>
</evidence>
<dbReference type="EC" id="2.7.7.19" evidence="2"/>
<dbReference type="InParanoid" id="A0A507BIZ5"/>
<dbReference type="EMBL" id="SKBQ01000010">
    <property type="protein sequence ID" value="TPX18754.1"/>
    <property type="molecule type" value="Genomic_DNA"/>
</dbReference>
<dbReference type="InterPro" id="IPR045862">
    <property type="entry name" value="Trf4-like"/>
</dbReference>
<dbReference type="InterPro" id="IPR054708">
    <property type="entry name" value="MTPAP-like_central"/>
</dbReference>
<feature type="compositionally biased region" description="Pro residues" evidence="5">
    <location>
        <begin position="77"/>
        <end position="86"/>
    </location>
</feature>
<evidence type="ECO:0000313" key="8">
    <source>
        <dbReference type="EMBL" id="TPX18754.1"/>
    </source>
</evidence>
<dbReference type="STRING" id="1093900.A0A507BIZ5"/>
<dbReference type="GO" id="GO:1990817">
    <property type="term" value="F:poly(A) RNA polymerase activity"/>
    <property type="evidence" value="ECO:0007669"/>
    <property type="project" value="UniProtKB-EC"/>
</dbReference>
<feature type="compositionally biased region" description="Acidic residues" evidence="5">
    <location>
        <begin position="270"/>
        <end position="288"/>
    </location>
</feature>
<dbReference type="Pfam" id="PF03828">
    <property type="entry name" value="PAP_assoc"/>
    <property type="match status" value="1"/>
</dbReference>
<evidence type="ECO:0000256" key="5">
    <source>
        <dbReference type="SAM" id="MobiDB-lite"/>
    </source>
</evidence>
<gene>
    <name evidence="8" type="ORF">E0L32_002611</name>
</gene>
<dbReference type="InterPro" id="IPR002058">
    <property type="entry name" value="PAP_assoc"/>
</dbReference>
<evidence type="ECO:0000313" key="9">
    <source>
        <dbReference type="Proteomes" id="UP000319257"/>
    </source>
</evidence>
<feature type="domain" description="Poly(A) RNA polymerase mitochondrial-like central palm" evidence="7">
    <location>
        <begin position="394"/>
        <end position="525"/>
    </location>
</feature>
<dbReference type="Pfam" id="PF22600">
    <property type="entry name" value="MTPAP-like_central"/>
    <property type="match status" value="1"/>
</dbReference>
<dbReference type="SUPFAM" id="SSF81631">
    <property type="entry name" value="PAP/OAS1 substrate-binding domain"/>
    <property type="match status" value="1"/>
</dbReference>
<accession>A0A507BIZ5</accession>